<evidence type="ECO:0000313" key="1">
    <source>
        <dbReference type="EMBL" id="MBB6340589.1"/>
    </source>
</evidence>
<dbReference type="AlphaFoldDB" id="A0A7X0BSS0"/>
<organism evidence="1 2">
    <name type="scientific">Pseudomonas fluvialis</name>
    <dbReference type="NCBI Taxonomy" id="1793966"/>
    <lineage>
        <taxon>Bacteria</taxon>
        <taxon>Pseudomonadati</taxon>
        <taxon>Pseudomonadota</taxon>
        <taxon>Gammaproteobacteria</taxon>
        <taxon>Pseudomonadales</taxon>
        <taxon>Pseudomonadaceae</taxon>
        <taxon>Pseudomonas</taxon>
    </lineage>
</organism>
<dbReference type="EMBL" id="JACHLL010000001">
    <property type="protein sequence ID" value="MBB6340589.1"/>
    <property type="molecule type" value="Genomic_DNA"/>
</dbReference>
<accession>A0A7X0BSS0</accession>
<name>A0A7X0BSS0_9PSED</name>
<reference evidence="1 2" key="1">
    <citation type="submission" date="2020-08" db="EMBL/GenBank/DDBJ databases">
        <title>Functional genomics of gut bacteria from endangered species of beetles.</title>
        <authorList>
            <person name="Carlos-Shanley C."/>
        </authorList>
    </citation>
    <scope>NUCLEOTIDE SEQUENCE [LARGE SCALE GENOMIC DNA]</scope>
    <source>
        <strain evidence="1 2">S00202</strain>
    </source>
</reference>
<keyword evidence="2" id="KW-1185">Reference proteome</keyword>
<proteinExistence type="predicted"/>
<dbReference type="RefSeq" id="WP_184680710.1">
    <property type="nucleotide sequence ID" value="NZ_JACHLL010000001.1"/>
</dbReference>
<gene>
    <name evidence="1" type="ORF">HNP49_000739</name>
</gene>
<protein>
    <submittedName>
        <fullName evidence="1">Uncharacterized protein</fullName>
    </submittedName>
</protein>
<comment type="caution">
    <text evidence="1">The sequence shown here is derived from an EMBL/GenBank/DDBJ whole genome shotgun (WGS) entry which is preliminary data.</text>
</comment>
<dbReference type="Proteomes" id="UP000557193">
    <property type="component" value="Unassembled WGS sequence"/>
</dbReference>
<sequence length="353" mass="37453">MNWNLSFTKLIRDGRAAYWGNWTLDPTIKVGAVGIVAPDSGNFTLVKEQLPNFSSASRSVPNQWKLSSTNVHRTQSNIQLDGSATDPETGTKITAGTEVKWTFSSVGSIASEFGIASEAYATDLTELTQADSLNWLASQAASVSMSANGGMAQGFGVITSVIYANSGLNVGSQDDSSSFSISGSAGAVQDMLAGADGKGSYVSTNQTQSVDQHLWPFQADTLASAPVPIAYTFASFDGNLLIPNWITQLGAFKILFNNKPGCTYITSISLTYDTPQGPVKEDFKLSGGISKTVGNIPLTATNIQAKVTFKGVSNDDHYNFSWPSPLGQWLTGAREIDMSGVWPGKTSATDKPL</sequence>
<evidence type="ECO:0000313" key="2">
    <source>
        <dbReference type="Proteomes" id="UP000557193"/>
    </source>
</evidence>